<dbReference type="Proteomes" id="UP001293593">
    <property type="component" value="Unassembled WGS sequence"/>
</dbReference>
<organism evidence="1 2">
    <name type="scientific">Acacia crassicarpa</name>
    <name type="common">northern wattle</name>
    <dbReference type="NCBI Taxonomy" id="499986"/>
    <lineage>
        <taxon>Eukaryota</taxon>
        <taxon>Viridiplantae</taxon>
        <taxon>Streptophyta</taxon>
        <taxon>Embryophyta</taxon>
        <taxon>Tracheophyta</taxon>
        <taxon>Spermatophyta</taxon>
        <taxon>Magnoliopsida</taxon>
        <taxon>eudicotyledons</taxon>
        <taxon>Gunneridae</taxon>
        <taxon>Pentapetalae</taxon>
        <taxon>rosids</taxon>
        <taxon>fabids</taxon>
        <taxon>Fabales</taxon>
        <taxon>Fabaceae</taxon>
        <taxon>Caesalpinioideae</taxon>
        <taxon>mimosoid clade</taxon>
        <taxon>Acacieae</taxon>
        <taxon>Acacia</taxon>
    </lineage>
</organism>
<protein>
    <submittedName>
        <fullName evidence="1">Uncharacterized protein</fullName>
    </submittedName>
</protein>
<dbReference type="EMBL" id="JAWXYG010000002">
    <property type="protein sequence ID" value="KAK4282662.1"/>
    <property type="molecule type" value="Genomic_DNA"/>
</dbReference>
<gene>
    <name evidence="1" type="ORF">QN277_014010</name>
</gene>
<name>A0AAE1TET3_9FABA</name>
<dbReference type="PANTHER" id="PTHR35123:SF3">
    <property type="entry name" value="TRANSMEMBRANE PROTEIN"/>
    <property type="match status" value="1"/>
</dbReference>
<sequence>MGFHYFGERRMRRGYDRLTSCDDQKMSRSNTTTRRWIKCLKGRLRGFRLLKCKKVSVKAISAVLISSKIVRMYSDIVNRLNLETVRPAIVLSTQWGLPVLSHPSVICRNSVAPISRKVTSYY</sequence>
<keyword evidence="2" id="KW-1185">Reference proteome</keyword>
<evidence type="ECO:0000313" key="1">
    <source>
        <dbReference type="EMBL" id="KAK4282662.1"/>
    </source>
</evidence>
<accession>A0AAE1TET3</accession>
<dbReference type="PANTHER" id="PTHR35123">
    <property type="entry name" value="OS07G0633900 PROTEIN-RELATED"/>
    <property type="match status" value="1"/>
</dbReference>
<proteinExistence type="predicted"/>
<dbReference type="AlphaFoldDB" id="A0AAE1TET3"/>
<comment type="caution">
    <text evidence="1">The sequence shown here is derived from an EMBL/GenBank/DDBJ whole genome shotgun (WGS) entry which is preliminary data.</text>
</comment>
<reference evidence="1" key="1">
    <citation type="submission" date="2023-10" db="EMBL/GenBank/DDBJ databases">
        <title>Chromosome-level genome of the transformable northern wattle, Acacia crassicarpa.</title>
        <authorList>
            <person name="Massaro I."/>
            <person name="Sinha N.R."/>
            <person name="Poethig S."/>
            <person name="Leichty A.R."/>
        </authorList>
    </citation>
    <scope>NUCLEOTIDE SEQUENCE</scope>
    <source>
        <strain evidence="1">Acra3RX</strain>
        <tissue evidence="1">Leaf</tissue>
    </source>
</reference>
<evidence type="ECO:0000313" key="2">
    <source>
        <dbReference type="Proteomes" id="UP001293593"/>
    </source>
</evidence>